<dbReference type="AlphaFoldDB" id="A0A1T5ILY0"/>
<dbReference type="InterPro" id="IPR016776">
    <property type="entry name" value="ApeP-like_dehydratase"/>
</dbReference>
<dbReference type="InterPro" id="IPR029069">
    <property type="entry name" value="HotDog_dom_sf"/>
</dbReference>
<evidence type="ECO:0000313" key="2">
    <source>
        <dbReference type="Proteomes" id="UP000190341"/>
    </source>
</evidence>
<dbReference type="EMBL" id="FUZV01000001">
    <property type="protein sequence ID" value="SKC40214.1"/>
    <property type="molecule type" value="Genomic_DNA"/>
</dbReference>
<name>A0A1T5ILY0_9GAMM</name>
<keyword evidence="2" id="KW-1185">Reference proteome</keyword>
<dbReference type="STRING" id="428993.SAMN06296058_0076"/>
<dbReference type="Pfam" id="PF22817">
    <property type="entry name" value="ApeP-like"/>
    <property type="match status" value="1"/>
</dbReference>
<gene>
    <name evidence="1" type="ORF">SAMN06296058_0076</name>
</gene>
<dbReference type="PIRSF" id="PIRSF020565">
    <property type="entry name" value="3Ho_Ac_ACP_DH_prd"/>
    <property type="match status" value="1"/>
</dbReference>
<protein>
    <submittedName>
        <fullName evidence="1">Predicted 3-hydroxylacyl-ACP dehydratase, HotDog domain</fullName>
    </submittedName>
</protein>
<organism evidence="1 2">
    <name type="scientific">Pseudoxanthomonas indica</name>
    <dbReference type="NCBI Taxonomy" id="428993"/>
    <lineage>
        <taxon>Bacteria</taxon>
        <taxon>Pseudomonadati</taxon>
        <taxon>Pseudomonadota</taxon>
        <taxon>Gammaproteobacteria</taxon>
        <taxon>Lysobacterales</taxon>
        <taxon>Lysobacteraceae</taxon>
        <taxon>Pseudoxanthomonas</taxon>
    </lineage>
</organism>
<dbReference type="Gene3D" id="3.10.129.10">
    <property type="entry name" value="Hotdog Thioesterase"/>
    <property type="match status" value="1"/>
</dbReference>
<evidence type="ECO:0000313" key="1">
    <source>
        <dbReference type="EMBL" id="SKC40214.1"/>
    </source>
</evidence>
<dbReference type="SUPFAM" id="SSF54637">
    <property type="entry name" value="Thioesterase/thiol ester dehydrase-isomerase"/>
    <property type="match status" value="1"/>
</dbReference>
<sequence length="156" mass="17149">MSQDQPHPLYEIERVIPHRGALRLIDRLLAWDEDRVVVEVRVPADGPFNDEAGVPAWVGVEYMAQAIAAWAGCRARRQGGEPSIGFLLGTRRYEALWPNFPSGVLLRVEAICELLGDNGLGMFACRISAGDEDVATANVSVFEPPDAMAYLEIKQA</sequence>
<reference evidence="1 2" key="1">
    <citation type="submission" date="2017-02" db="EMBL/GenBank/DDBJ databases">
        <authorList>
            <person name="Peterson S.W."/>
        </authorList>
    </citation>
    <scope>NUCLEOTIDE SEQUENCE [LARGE SCALE GENOMIC DNA]</scope>
    <source>
        <strain evidence="1 2">P15</strain>
    </source>
</reference>
<proteinExistence type="predicted"/>
<dbReference type="RefSeq" id="WP_079722527.1">
    <property type="nucleotide sequence ID" value="NZ_BMCL01000003.1"/>
</dbReference>
<dbReference type="Proteomes" id="UP000190341">
    <property type="component" value="Unassembled WGS sequence"/>
</dbReference>
<dbReference type="OrthoDB" id="9800188at2"/>
<accession>A0A1T5ILY0</accession>